<keyword evidence="5 13" id="KW-0012">Acyltransferase</keyword>
<dbReference type="EMBL" id="JAPFCC010000001">
    <property type="protein sequence ID" value="MCW7554866.1"/>
    <property type="molecule type" value="Genomic_DNA"/>
</dbReference>
<sequence>MASKQSPFRLPRKTRSGIPELAAEWLLGLRTLDSLYRKKSANEYDSHRFLKWVLTIFQVQHEVASGRLERIPAEGPSVVVANHPYGGIEGIALAELLLQRRKDVKVLTNEILCQIPELRALFIGVDVLSKNARQKNRAAIAEAQQWVSDGHLLLMFPSGEVSSFNRHLKQVTDPTWRVTAAKIARQARARVTPVFVEGRNGWLFQALGMIHSRLRTVRLIRELINKKGHTIGFRVGKTLEPASYESLDSDSAVTNYLRLHTYAMSAHSSDTSGSGKSGSGKHGLGGLKLNKPEKKTERQVKGIASPVDKALLQKNIEQLPEDTLLLEKNEMAVFCATRQQLPHILPEIGRLREVTFREVGEGTGLEVDIDRYDDHYRHLFLWNREQQEVVGAYRIGQVDQILRAQGLHGIYSRSLFRYHADFLHKLGCSLEMGRSFVRPEYQKSLTALMLLWKGIGAYVAANPRYKVLFGPVSISSHYSEVSRQLMAGCLSINNSDEALQSLVQPTTPLKSHKGQFWSVDHLQGLSDVDKLSTLVQQIEKDNKGIPVLLKQYLKLSGELAAFNVDPDFNNALDGLIIVNLTRVDNRTLSKYLGAAGAKSFLDFHRPAA</sequence>
<protein>
    <recommendedName>
        <fullName evidence="8">L-ornithine N(alpha)-acyltransferase</fullName>
        <ecNumber evidence="7">2.3.2.30</ecNumber>
    </recommendedName>
</protein>
<comment type="pathway">
    <text evidence="1">Lipid metabolism.</text>
</comment>
<dbReference type="GO" id="GO:0016746">
    <property type="term" value="F:acyltransferase activity"/>
    <property type="evidence" value="ECO:0007669"/>
    <property type="project" value="UniProtKB-KW"/>
</dbReference>
<dbReference type="CDD" id="cd07986">
    <property type="entry name" value="LPLAT_ACT14924-like"/>
    <property type="match status" value="1"/>
</dbReference>
<dbReference type="Gene3D" id="3.40.630.30">
    <property type="match status" value="1"/>
</dbReference>
<reference evidence="13 14" key="1">
    <citation type="submission" date="2022-10" db="EMBL/GenBank/DDBJ databases">
        <title>High-quality genome sequences of two octocoral-associated bacteria, Endozoicomonas euniceicola EF212 and Endozoicomonas gorgoniicola PS125.</title>
        <authorList>
            <person name="Chiou Y.-J."/>
            <person name="Chen Y.-H."/>
        </authorList>
    </citation>
    <scope>NUCLEOTIDE SEQUENCE [LARGE SCALE GENOMIC DNA]</scope>
    <source>
        <strain evidence="13 14">PS125</strain>
    </source>
</reference>
<dbReference type="InterPro" id="IPR002123">
    <property type="entry name" value="Plipid/glycerol_acylTrfase"/>
</dbReference>
<evidence type="ECO:0000256" key="4">
    <source>
        <dbReference type="ARBA" id="ARBA00023098"/>
    </source>
</evidence>
<feature type="compositionally biased region" description="Gly residues" evidence="11">
    <location>
        <begin position="275"/>
        <end position="286"/>
    </location>
</feature>
<dbReference type="RefSeq" id="WP_262564628.1">
    <property type="nucleotide sequence ID" value="NZ_JAPFCC010000001.1"/>
</dbReference>
<keyword evidence="2" id="KW-0444">Lipid biosynthesis</keyword>
<evidence type="ECO:0000256" key="8">
    <source>
        <dbReference type="ARBA" id="ARBA00039866"/>
    </source>
</evidence>
<evidence type="ECO:0000256" key="10">
    <source>
        <dbReference type="ARBA" id="ARBA00047785"/>
    </source>
</evidence>
<dbReference type="SMART" id="SM00563">
    <property type="entry name" value="PlsC"/>
    <property type="match status" value="1"/>
</dbReference>
<feature type="region of interest" description="Disordered" evidence="11">
    <location>
        <begin position="267"/>
        <end position="302"/>
    </location>
</feature>
<evidence type="ECO:0000256" key="7">
    <source>
        <dbReference type="ARBA" id="ARBA00039058"/>
    </source>
</evidence>
<evidence type="ECO:0000256" key="2">
    <source>
        <dbReference type="ARBA" id="ARBA00022516"/>
    </source>
</evidence>
<feature type="compositionally biased region" description="Basic and acidic residues" evidence="11">
    <location>
        <begin position="290"/>
        <end position="300"/>
    </location>
</feature>
<evidence type="ECO:0000256" key="3">
    <source>
        <dbReference type="ARBA" id="ARBA00022679"/>
    </source>
</evidence>
<organism evidence="13 14">
    <name type="scientific">Endozoicomonas gorgoniicola</name>
    <dbReference type="NCBI Taxonomy" id="1234144"/>
    <lineage>
        <taxon>Bacteria</taxon>
        <taxon>Pseudomonadati</taxon>
        <taxon>Pseudomonadota</taxon>
        <taxon>Gammaproteobacteria</taxon>
        <taxon>Oceanospirillales</taxon>
        <taxon>Endozoicomonadaceae</taxon>
        <taxon>Endozoicomonas</taxon>
    </lineage>
</organism>
<gene>
    <name evidence="13" type="ORF">NX722_20045</name>
</gene>
<proteinExistence type="inferred from homology"/>
<keyword evidence="14" id="KW-1185">Reference proteome</keyword>
<dbReference type="EC" id="2.3.2.30" evidence="7"/>
<accession>A0ABT3MZQ9</accession>
<evidence type="ECO:0000256" key="1">
    <source>
        <dbReference type="ARBA" id="ARBA00005189"/>
    </source>
</evidence>
<comment type="function">
    <text evidence="9">Catalyzes the first step in the biosynthesis of ornithine lipids, which are phosphorus-free membrane lipids. Catalyzes the 3-hydroxyacyl-acyl carrier protein-dependent acylation of ornithine to form lyso-ornithine lipid (LOL).</text>
</comment>
<dbReference type="InterPro" id="IPR052351">
    <property type="entry name" value="Ornithine_N-alpha-AT"/>
</dbReference>
<comment type="caution">
    <text evidence="13">The sequence shown here is derived from an EMBL/GenBank/DDBJ whole genome shotgun (WGS) entry which is preliminary data.</text>
</comment>
<comment type="catalytic activity">
    <reaction evidence="10">
        <text>a (3R)-hydroxyacyl-[ACP] + L-ornithine = a lyso-ornithine lipid + holo-[ACP] + H(+)</text>
        <dbReference type="Rhea" id="RHEA:20633"/>
        <dbReference type="Rhea" id="RHEA-COMP:9685"/>
        <dbReference type="Rhea" id="RHEA-COMP:9945"/>
        <dbReference type="ChEBI" id="CHEBI:15378"/>
        <dbReference type="ChEBI" id="CHEBI:46911"/>
        <dbReference type="ChEBI" id="CHEBI:64479"/>
        <dbReference type="ChEBI" id="CHEBI:78827"/>
        <dbReference type="ChEBI" id="CHEBI:138482"/>
        <dbReference type="EC" id="2.3.2.30"/>
    </reaction>
    <physiologicalReaction direction="left-to-right" evidence="10">
        <dbReference type="Rhea" id="RHEA:20634"/>
    </physiologicalReaction>
</comment>
<dbReference type="InterPro" id="IPR016181">
    <property type="entry name" value="Acyl_CoA_acyltransferase"/>
</dbReference>
<feature type="domain" description="Phospholipid/glycerol acyltransferase" evidence="12">
    <location>
        <begin position="77"/>
        <end position="199"/>
    </location>
</feature>
<dbReference type="SUPFAM" id="SSF55729">
    <property type="entry name" value="Acyl-CoA N-acyltransferases (Nat)"/>
    <property type="match status" value="1"/>
</dbReference>
<evidence type="ECO:0000259" key="12">
    <source>
        <dbReference type="SMART" id="SM00563"/>
    </source>
</evidence>
<dbReference type="PANTHER" id="PTHR37323:SF1">
    <property type="entry name" value="L-ORNITHINE N(ALPHA)-ACYLTRANSFERASE"/>
    <property type="match status" value="1"/>
</dbReference>
<comment type="similarity">
    <text evidence="6">Belongs to the acetyltransferase family. OlsB subfamily.</text>
</comment>
<evidence type="ECO:0000313" key="14">
    <source>
        <dbReference type="Proteomes" id="UP001209854"/>
    </source>
</evidence>
<evidence type="ECO:0000256" key="9">
    <source>
        <dbReference type="ARBA" id="ARBA00045724"/>
    </source>
</evidence>
<dbReference type="Pfam" id="PF13444">
    <property type="entry name" value="Acetyltransf_5"/>
    <property type="match status" value="1"/>
</dbReference>
<dbReference type="Proteomes" id="UP001209854">
    <property type="component" value="Unassembled WGS sequence"/>
</dbReference>
<dbReference type="PANTHER" id="PTHR37323">
    <property type="entry name" value="GCN5-RELATED N-ACETYLTRANSFERASE"/>
    <property type="match status" value="1"/>
</dbReference>
<keyword evidence="3" id="KW-0808">Transferase</keyword>
<dbReference type="SUPFAM" id="SSF69593">
    <property type="entry name" value="Glycerol-3-phosphate (1)-acyltransferase"/>
    <property type="match status" value="1"/>
</dbReference>
<name>A0ABT3MZQ9_9GAMM</name>
<dbReference type="InterPro" id="IPR045746">
    <property type="entry name" value="ACT14924-like_Acyltransf_dom"/>
</dbReference>
<keyword evidence="4" id="KW-0443">Lipid metabolism</keyword>
<evidence type="ECO:0000256" key="5">
    <source>
        <dbReference type="ARBA" id="ARBA00023315"/>
    </source>
</evidence>
<dbReference type="Pfam" id="PF19576">
    <property type="entry name" value="Acyltransf_2"/>
    <property type="match status" value="1"/>
</dbReference>
<evidence type="ECO:0000313" key="13">
    <source>
        <dbReference type="EMBL" id="MCW7554866.1"/>
    </source>
</evidence>
<evidence type="ECO:0000256" key="11">
    <source>
        <dbReference type="SAM" id="MobiDB-lite"/>
    </source>
</evidence>
<evidence type="ECO:0000256" key="6">
    <source>
        <dbReference type="ARBA" id="ARBA00038095"/>
    </source>
</evidence>